<sequence>SDGPVLEPVTILKRDIKTALRCATMKFRPCIDIHAGEVKQIVGSTLTDGQEAPVTNYVASQSAGEFARMYKADNVPGGHVIMLGASEANKAAALEALQAYPGGLQVGGARAPWLATKWCFANGDSDQAACGITDENCKLYIDNGASHVIVTSYIFRDGQIDYERLTKLRDLVGKDHLVLDLSCRKKAEDGKFYVMTDRWQKFTSTSIDEALFHRLAAYCDEFLVHAVDVEGKRCGIQTELVELLGKWSTIPVTYAGGASSLEDLELVQRVGNGKVDLSIGSALDIFGGAIKYRDVVAWQKQHN</sequence>
<proteinExistence type="inferred from homology"/>
<evidence type="ECO:0000313" key="8">
    <source>
        <dbReference type="EMBL" id="DAZ97141.1"/>
    </source>
</evidence>
<organism evidence="8 9">
    <name type="scientific">Lagenidium giganteum</name>
    <dbReference type="NCBI Taxonomy" id="4803"/>
    <lineage>
        <taxon>Eukaryota</taxon>
        <taxon>Sar</taxon>
        <taxon>Stramenopiles</taxon>
        <taxon>Oomycota</taxon>
        <taxon>Peronosporomycetes</taxon>
        <taxon>Pythiales</taxon>
        <taxon>Pythiaceae</taxon>
    </lineage>
</organism>
<dbReference type="PANTHER" id="PTHR43090">
    <property type="entry name" value="1-(5-PHOSPHORIBOSYL)-5-[(5-PHOSPHORIBOSYLAMINO)METHYLIDENEAMINO] IMIDAZOLE-4-CARBOXAMIDE ISOMERASE"/>
    <property type="match status" value="1"/>
</dbReference>
<feature type="non-terminal residue" evidence="8">
    <location>
        <position position="1"/>
    </location>
</feature>
<keyword evidence="5 7" id="KW-0368">Histidine biosynthesis</keyword>
<reference evidence="8" key="1">
    <citation type="submission" date="2022-11" db="EMBL/GenBank/DDBJ databases">
        <authorList>
            <person name="Morgan W.R."/>
            <person name="Tartar A."/>
        </authorList>
    </citation>
    <scope>NUCLEOTIDE SEQUENCE</scope>
    <source>
        <strain evidence="8">ARSEF 373</strain>
    </source>
</reference>
<dbReference type="GO" id="GO:0003949">
    <property type="term" value="F:1-(5-phosphoribosyl)-5-[(5-phosphoribosylamino)methylideneamino]imidazole-4-carboxamide isomerase activity"/>
    <property type="evidence" value="ECO:0007669"/>
    <property type="project" value="UniProtKB-EC"/>
</dbReference>
<keyword evidence="6" id="KW-0413">Isomerase</keyword>
<keyword evidence="4 7" id="KW-0028">Amino-acid biosynthesis</keyword>
<evidence type="ECO:0000256" key="1">
    <source>
        <dbReference type="ARBA" id="ARBA00005133"/>
    </source>
</evidence>
<protein>
    <recommendedName>
        <fullName evidence="3">1-(5-phosphoribosyl)-5-[(5-phosphoribosylamino)methylideneamino]imidazole-4-carboxamideisomerase</fullName>
        <ecNumber evidence="3">5.3.1.16</ecNumber>
    </recommendedName>
</protein>
<dbReference type="InterPro" id="IPR006062">
    <property type="entry name" value="His_biosynth"/>
</dbReference>
<dbReference type="InterPro" id="IPR011060">
    <property type="entry name" value="RibuloseP-bd_barrel"/>
</dbReference>
<evidence type="ECO:0000256" key="5">
    <source>
        <dbReference type="ARBA" id="ARBA00023102"/>
    </source>
</evidence>
<dbReference type="Gene3D" id="3.20.20.70">
    <property type="entry name" value="Aldolase class I"/>
    <property type="match status" value="2"/>
</dbReference>
<dbReference type="InterPro" id="IPR044524">
    <property type="entry name" value="Isoase_HisA-like"/>
</dbReference>
<dbReference type="PANTHER" id="PTHR43090:SF2">
    <property type="entry name" value="1-(5-PHOSPHORIBOSYL)-5-[(5-PHOSPHORIBOSYLAMINO)METHYLIDENEAMINO] IMIDAZOLE-4-CARBOXAMIDE ISOMERASE"/>
    <property type="match status" value="1"/>
</dbReference>
<dbReference type="Pfam" id="PF00977">
    <property type="entry name" value="His_biosynth"/>
    <property type="match status" value="1"/>
</dbReference>
<evidence type="ECO:0000313" key="9">
    <source>
        <dbReference type="Proteomes" id="UP001146120"/>
    </source>
</evidence>
<dbReference type="CDD" id="cd04723">
    <property type="entry name" value="HisA_HisF"/>
    <property type="match status" value="1"/>
</dbReference>
<evidence type="ECO:0000256" key="2">
    <source>
        <dbReference type="ARBA" id="ARBA00009667"/>
    </source>
</evidence>
<name>A0AAV2YSD0_9STRA</name>
<dbReference type="GO" id="GO:0005737">
    <property type="term" value="C:cytoplasm"/>
    <property type="evidence" value="ECO:0007669"/>
    <property type="project" value="TreeGrafter"/>
</dbReference>
<evidence type="ECO:0000256" key="6">
    <source>
        <dbReference type="ARBA" id="ARBA00023235"/>
    </source>
</evidence>
<accession>A0AAV2YSD0</accession>
<dbReference type="InterPro" id="IPR013785">
    <property type="entry name" value="Aldolase_TIM"/>
</dbReference>
<comment type="similarity">
    <text evidence="2 7">Belongs to the HisA/HisF family.</text>
</comment>
<dbReference type="EMBL" id="DAKRPA010000145">
    <property type="protein sequence ID" value="DAZ97141.1"/>
    <property type="molecule type" value="Genomic_DNA"/>
</dbReference>
<comment type="pathway">
    <text evidence="1">Amino-acid biosynthesis; L-histidine biosynthesis; L-histidine from 5-phospho-alpha-D-ribose 1-diphosphate: step 4/9.</text>
</comment>
<reference evidence="8" key="2">
    <citation type="journal article" date="2023" name="Microbiol Resour">
        <title>Decontamination and Annotation of the Draft Genome Sequence of the Oomycete Lagenidium giganteum ARSEF 373.</title>
        <authorList>
            <person name="Morgan W.R."/>
            <person name="Tartar A."/>
        </authorList>
    </citation>
    <scope>NUCLEOTIDE SEQUENCE</scope>
    <source>
        <strain evidence="8">ARSEF 373</strain>
    </source>
</reference>
<dbReference type="InterPro" id="IPR011858">
    <property type="entry name" value="His6/HISN3"/>
</dbReference>
<comment type="caution">
    <text evidence="8">The sequence shown here is derived from an EMBL/GenBank/DDBJ whole genome shotgun (WGS) entry which is preliminary data.</text>
</comment>
<gene>
    <name evidence="8" type="ORF">N0F65_004755</name>
</gene>
<dbReference type="Proteomes" id="UP001146120">
    <property type="component" value="Unassembled WGS sequence"/>
</dbReference>
<dbReference type="NCBIfam" id="TIGR02129">
    <property type="entry name" value="hisA_euk"/>
    <property type="match status" value="1"/>
</dbReference>
<evidence type="ECO:0000256" key="3">
    <source>
        <dbReference type="ARBA" id="ARBA00012550"/>
    </source>
</evidence>
<dbReference type="GO" id="GO:0000105">
    <property type="term" value="P:L-histidine biosynthetic process"/>
    <property type="evidence" value="ECO:0007669"/>
    <property type="project" value="UniProtKB-KW"/>
</dbReference>
<dbReference type="AlphaFoldDB" id="A0AAV2YSD0"/>
<dbReference type="GO" id="GO:0000162">
    <property type="term" value="P:L-tryptophan biosynthetic process"/>
    <property type="evidence" value="ECO:0007669"/>
    <property type="project" value="TreeGrafter"/>
</dbReference>
<keyword evidence="9" id="KW-1185">Reference proteome</keyword>
<evidence type="ECO:0000256" key="7">
    <source>
        <dbReference type="RuleBase" id="RU003657"/>
    </source>
</evidence>
<dbReference type="SUPFAM" id="SSF51366">
    <property type="entry name" value="Ribulose-phoshate binding barrel"/>
    <property type="match status" value="1"/>
</dbReference>
<evidence type="ECO:0000256" key="4">
    <source>
        <dbReference type="ARBA" id="ARBA00022605"/>
    </source>
</evidence>
<dbReference type="EC" id="5.3.1.16" evidence="3"/>